<dbReference type="AlphaFoldDB" id="A0A4Y3WYR8"/>
<keyword evidence="2" id="KW-1185">Reference proteome</keyword>
<protein>
    <recommendedName>
        <fullName evidence="3">RNA polymerase sigma-70 region 4 domain-containing protein</fullName>
    </recommendedName>
</protein>
<evidence type="ECO:0000313" key="1">
    <source>
        <dbReference type="EMBL" id="GEC22869.1"/>
    </source>
</evidence>
<gene>
    <name evidence="1" type="ORF">PHY01_51520</name>
</gene>
<evidence type="ECO:0008006" key="3">
    <source>
        <dbReference type="Google" id="ProtNLM"/>
    </source>
</evidence>
<evidence type="ECO:0000313" key="2">
    <source>
        <dbReference type="Proteomes" id="UP000320338"/>
    </source>
</evidence>
<accession>A0A4Y3WYR8</accession>
<reference evidence="1 2" key="1">
    <citation type="submission" date="2019-06" db="EMBL/GenBank/DDBJ databases">
        <title>Whole genome shotgun sequence of Pseudonocardia hydrocarbonoxydans NBRC 14498.</title>
        <authorList>
            <person name="Hosoyama A."/>
            <person name="Uohara A."/>
            <person name="Ohji S."/>
            <person name="Ichikawa N."/>
        </authorList>
    </citation>
    <scope>NUCLEOTIDE SEQUENCE [LARGE SCALE GENOMIC DNA]</scope>
    <source>
        <strain evidence="1 2">NBRC 14498</strain>
    </source>
</reference>
<sequence length="289" mass="31505">MGVATLSRTPKLITVSSPDDFDAVRRDPDPIRRGRRATELMSIYQQRATELARLRREAIEEAHQGHGLTYTEIATALGITKGRVTQIRSGAPARERAFFGVGPVHVGVPLREGTDSRMRSYVDAADLKTQEDMATLLGTLALTAEPFTIPPASTTVPDGDTVIICGPKSAPIGADLLATDPRLGMVHDAGRWWIEDKRTGERYGSPLSETPPGREDIGYLSRRIDDGRVIVHIAGIHSPGSRGVVHYLAHHLAELHSQVGADSFSLAVRCRLDDLTVIDSEAFAGPYRW</sequence>
<dbReference type="Proteomes" id="UP000320338">
    <property type="component" value="Unassembled WGS sequence"/>
</dbReference>
<organism evidence="1 2">
    <name type="scientific">Pseudonocardia hydrocarbonoxydans</name>
    <dbReference type="NCBI Taxonomy" id="76726"/>
    <lineage>
        <taxon>Bacteria</taxon>
        <taxon>Bacillati</taxon>
        <taxon>Actinomycetota</taxon>
        <taxon>Actinomycetes</taxon>
        <taxon>Pseudonocardiales</taxon>
        <taxon>Pseudonocardiaceae</taxon>
        <taxon>Pseudonocardia</taxon>
    </lineage>
</organism>
<dbReference type="EMBL" id="BJNG01000061">
    <property type="protein sequence ID" value="GEC22869.1"/>
    <property type="molecule type" value="Genomic_DNA"/>
</dbReference>
<name>A0A4Y3WYR8_9PSEU</name>
<dbReference type="RefSeq" id="WP_246086152.1">
    <property type="nucleotide sequence ID" value="NZ_BAAARZ010000086.1"/>
</dbReference>
<comment type="caution">
    <text evidence="1">The sequence shown here is derived from an EMBL/GenBank/DDBJ whole genome shotgun (WGS) entry which is preliminary data.</text>
</comment>
<proteinExistence type="predicted"/>